<keyword evidence="3" id="KW-1185">Reference proteome</keyword>
<dbReference type="AlphaFoldDB" id="A0A9P4XZ98"/>
<feature type="compositionally biased region" description="Pro residues" evidence="1">
    <location>
        <begin position="7"/>
        <end position="16"/>
    </location>
</feature>
<evidence type="ECO:0000313" key="2">
    <source>
        <dbReference type="EMBL" id="KAF3763275.1"/>
    </source>
</evidence>
<proteinExistence type="predicted"/>
<protein>
    <submittedName>
        <fullName evidence="2">Uncharacterized protein</fullName>
    </submittedName>
</protein>
<organism evidence="2 3">
    <name type="scientific">Cryphonectria parasitica (strain ATCC 38755 / EP155)</name>
    <dbReference type="NCBI Taxonomy" id="660469"/>
    <lineage>
        <taxon>Eukaryota</taxon>
        <taxon>Fungi</taxon>
        <taxon>Dikarya</taxon>
        <taxon>Ascomycota</taxon>
        <taxon>Pezizomycotina</taxon>
        <taxon>Sordariomycetes</taxon>
        <taxon>Sordariomycetidae</taxon>
        <taxon>Diaporthales</taxon>
        <taxon>Cryphonectriaceae</taxon>
        <taxon>Cryphonectria-Endothia species complex</taxon>
        <taxon>Cryphonectria</taxon>
    </lineage>
</organism>
<sequence length="165" mass="17861">MGDDVDPPIPPDPPAPQMLSYQGPGTFWPKTHFRSRLSLSFPCTPESLPVQLNSAKTTGHLRQQLQPRNHAHAGQANTAAMSKSTKSKASGSDQIPANWTAQRPHKYCGKMDAASPRKKKANKTHHCEACAAIKAHSQILDSKATANRRGEKMGWLAGDGDGGWD</sequence>
<name>A0A9P4XZ98_CRYP1</name>
<comment type="caution">
    <text evidence="2">The sequence shown here is derived from an EMBL/GenBank/DDBJ whole genome shotgun (WGS) entry which is preliminary data.</text>
</comment>
<feature type="compositionally biased region" description="Low complexity" evidence="1">
    <location>
        <begin position="79"/>
        <end position="92"/>
    </location>
</feature>
<accession>A0A9P4XZ98</accession>
<evidence type="ECO:0000313" key="3">
    <source>
        <dbReference type="Proteomes" id="UP000803844"/>
    </source>
</evidence>
<reference evidence="2" key="1">
    <citation type="journal article" date="2020" name="Phytopathology">
        <title>Genome sequence of the chestnut blight fungus Cryphonectria parasitica EP155: A fundamental resource for an archetypical invasive plant pathogen.</title>
        <authorList>
            <person name="Crouch J.A."/>
            <person name="Dawe A."/>
            <person name="Aerts A."/>
            <person name="Barry K."/>
            <person name="Churchill A.C.L."/>
            <person name="Grimwood J."/>
            <person name="Hillman B."/>
            <person name="Milgroom M.G."/>
            <person name="Pangilinan J."/>
            <person name="Smith M."/>
            <person name="Salamov A."/>
            <person name="Schmutz J."/>
            <person name="Yadav J."/>
            <person name="Grigoriev I.V."/>
            <person name="Nuss D."/>
        </authorList>
    </citation>
    <scope>NUCLEOTIDE SEQUENCE</scope>
    <source>
        <strain evidence="2">EP155</strain>
    </source>
</reference>
<feature type="region of interest" description="Disordered" evidence="1">
    <location>
        <begin position="144"/>
        <end position="165"/>
    </location>
</feature>
<dbReference type="RefSeq" id="XP_040774236.1">
    <property type="nucleotide sequence ID" value="XM_040925670.1"/>
</dbReference>
<feature type="region of interest" description="Disordered" evidence="1">
    <location>
        <begin position="66"/>
        <end position="106"/>
    </location>
</feature>
<dbReference type="OrthoDB" id="5170782at2759"/>
<dbReference type="EMBL" id="MU032349">
    <property type="protein sequence ID" value="KAF3763275.1"/>
    <property type="molecule type" value="Genomic_DNA"/>
</dbReference>
<evidence type="ECO:0000256" key="1">
    <source>
        <dbReference type="SAM" id="MobiDB-lite"/>
    </source>
</evidence>
<feature type="region of interest" description="Disordered" evidence="1">
    <location>
        <begin position="1"/>
        <end position="25"/>
    </location>
</feature>
<dbReference type="Proteomes" id="UP000803844">
    <property type="component" value="Unassembled WGS sequence"/>
</dbReference>
<gene>
    <name evidence="2" type="ORF">M406DRAFT_73895</name>
</gene>
<dbReference type="GeneID" id="63842799"/>